<dbReference type="Gene3D" id="1.20.5.1150">
    <property type="entry name" value="Ribosomal protein S8"/>
    <property type="match status" value="1"/>
</dbReference>
<dbReference type="InterPro" id="IPR038380">
    <property type="entry name" value="Ribosomal_bS21_sf"/>
</dbReference>
<dbReference type="GO" id="GO:0005840">
    <property type="term" value="C:ribosome"/>
    <property type="evidence" value="ECO:0007669"/>
    <property type="project" value="UniProtKB-KW"/>
</dbReference>
<comment type="caution">
    <text evidence="4">The sequence shown here is derived from an EMBL/GenBank/DDBJ whole genome shotgun (WGS) entry which is preliminary data.</text>
</comment>
<dbReference type="Pfam" id="PF01165">
    <property type="entry name" value="Ribosomal_S21"/>
    <property type="match status" value="1"/>
</dbReference>
<keyword evidence="2" id="KW-0689">Ribosomal protein</keyword>
<dbReference type="GO" id="GO:0006412">
    <property type="term" value="P:translation"/>
    <property type="evidence" value="ECO:0007669"/>
    <property type="project" value="InterPro"/>
</dbReference>
<evidence type="ECO:0008006" key="5">
    <source>
        <dbReference type="Google" id="ProtNLM"/>
    </source>
</evidence>
<dbReference type="InterPro" id="IPR001911">
    <property type="entry name" value="Ribosomal_bS21"/>
</dbReference>
<dbReference type="NCBIfam" id="TIGR00030">
    <property type="entry name" value="S21p"/>
    <property type="match status" value="1"/>
</dbReference>
<dbReference type="GO" id="GO:1990904">
    <property type="term" value="C:ribonucleoprotein complex"/>
    <property type="evidence" value="ECO:0007669"/>
    <property type="project" value="UniProtKB-KW"/>
</dbReference>
<accession>A0AAW2IFP4</accession>
<dbReference type="EMBL" id="JARGDH010000001">
    <property type="protein sequence ID" value="KAL0281099.1"/>
    <property type="molecule type" value="Genomic_DNA"/>
</dbReference>
<keyword evidence="3" id="KW-0687">Ribonucleoprotein</keyword>
<evidence type="ECO:0000313" key="4">
    <source>
        <dbReference type="EMBL" id="KAL0281099.1"/>
    </source>
</evidence>
<protein>
    <recommendedName>
        <fullName evidence="5">Ribosomal protein S21</fullName>
    </recommendedName>
</protein>
<organism evidence="4">
    <name type="scientific">Menopon gallinae</name>
    <name type="common">poultry shaft louse</name>
    <dbReference type="NCBI Taxonomy" id="328185"/>
    <lineage>
        <taxon>Eukaryota</taxon>
        <taxon>Metazoa</taxon>
        <taxon>Ecdysozoa</taxon>
        <taxon>Arthropoda</taxon>
        <taxon>Hexapoda</taxon>
        <taxon>Insecta</taxon>
        <taxon>Pterygota</taxon>
        <taxon>Neoptera</taxon>
        <taxon>Paraneoptera</taxon>
        <taxon>Psocodea</taxon>
        <taxon>Troctomorpha</taxon>
        <taxon>Phthiraptera</taxon>
        <taxon>Amblycera</taxon>
        <taxon>Menoponidae</taxon>
        <taxon>Menopon</taxon>
    </lineage>
</organism>
<dbReference type="PANTHER" id="PTHR21109">
    <property type="entry name" value="MITOCHONDRIAL 28S RIBOSOMAL PROTEIN S21"/>
    <property type="match status" value="1"/>
</dbReference>
<proteinExistence type="inferred from homology"/>
<evidence type="ECO:0000256" key="3">
    <source>
        <dbReference type="ARBA" id="ARBA00023274"/>
    </source>
</evidence>
<dbReference type="GO" id="GO:0003735">
    <property type="term" value="F:structural constituent of ribosome"/>
    <property type="evidence" value="ECO:0007669"/>
    <property type="project" value="InterPro"/>
</dbReference>
<reference evidence="4" key="1">
    <citation type="journal article" date="2024" name="Gigascience">
        <title>Chromosome-level genome of the poultry shaft louse Menopon gallinae provides insight into the host-switching and adaptive evolution of parasitic lice.</title>
        <authorList>
            <person name="Xu Y."/>
            <person name="Ma L."/>
            <person name="Liu S."/>
            <person name="Liang Y."/>
            <person name="Liu Q."/>
            <person name="He Z."/>
            <person name="Tian L."/>
            <person name="Duan Y."/>
            <person name="Cai W."/>
            <person name="Li H."/>
            <person name="Song F."/>
        </authorList>
    </citation>
    <scope>NUCLEOTIDE SEQUENCE</scope>
    <source>
        <strain evidence="4">Cailab_2023a</strain>
    </source>
</reference>
<evidence type="ECO:0000256" key="2">
    <source>
        <dbReference type="ARBA" id="ARBA00022980"/>
    </source>
</evidence>
<name>A0AAW2IFP4_9NEOP</name>
<evidence type="ECO:0000256" key="1">
    <source>
        <dbReference type="ARBA" id="ARBA00006640"/>
    </source>
</evidence>
<dbReference type="AlphaFoldDB" id="A0AAW2IFP4"/>
<gene>
    <name evidence="4" type="ORF">PYX00_002194</name>
</gene>
<comment type="similarity">
    <text evidence="1">Belongs to the bacterial ribosomal protein bS21 family.</text>
</comment>
<dbReference type="PANTHER" id="PTHR21109:SF0">
    <property type="entry name" value="SMALL RIBOSOMAL SUBUNIT PROTEIN BS21M"/>
    <property type="match status" value="1"/>
</dbReference>
<sequence>MHLRHPYFISRTVLVRNADPEQALRLLNRLCTRDGITEMYKRNERYEKPHRVRQRINLERCIALYNEDLKRKIDFLSRKNRKDPFPAC</sequence>